<evidence type="ECO:0000256" key="3">
    <source>
        <dbReference type="ARBA" id="ARBA00022840"/>
    </source>
</evidence>
<dbReference type="GO" id="GO:0022857">
    <property type="term" value="F:transmembrane transporter activity"/>
    <property type="evidence" value="ECO:0007669"/>
    <property type="project" value="TreeGrafter"/>
</dbReference>
<evidence type="ECO:0000256" key="2">
    <source>
        <dbReference type="ARBA" id="ARBA00022741"/>
    </source>
</evidence>
<evidence type="ECO:0000259" key="4">
    <source>
        <dbReference type="PROSITE" id="PS50893"/>
    </source>
</evidence>
<protein>
    <submittedName>
        <fullName evidence="5">ABC transporter ATP-binding protein</fullName>
    </submittedName>
</protein>
<gene>
    <name evidence="5" type="ORF">NDR86_06545</name>
</gene>
<dbReference type="GO" id="GO:0016887">
    <property type="term" value="F:ATP hydrolysis activity"/>
    <property type="evidence" value="ECO:0007669"/>
    <property type="project" value="InterPro"/>
</dbReference>
<dbReference type="GO" id="GO:0005886">
    <property type="term" value="C:plasma membrane"/>
    <property type="evidence" value="ECO:0007669"/>
    <property type="project" value="TreeGrafter"/>
</dbReference>
<dbReference type="AlphaFoldDB" id="A0A9X2E7W1"/>
<keyword evidence="2" id="KW-0547">Nucleotide-binding</keyword>
<dbReference type="InterPro" id="IPR017911">
    <property type="entry name" value="MacB-like_ATP-bd"/>
</dbReference>
<proteinExistence type="predicted"/>
<dbReference type="InterPro" id="IPR003593">
    <property type="entry name" value="AAA+_ATPase"/>
</dbReference>
<dbReference type="SMART" id="SM00382">
    <property type="entry name" value="AAA"/>
    <property type="match status" value="1"/>
</dbReference>
<sequence length="232" mass="24629">MTDRVVVVEADTVSKDFLAGEVTVHAVQDCSVTVRSGEILAIVGKSGSGKSTLCNLLSGLDRPTKGTVQLLGRDLEAYDETEMSRLRATRLGFVLQKDNLVPSLTLAENVAAPLIFGGAKPRQALRRAEEILAEVGLEHRVSAWPSVVSGGEAQRAAVARACVGEPAIVFADEPTGALDSENGRIVMGLFRKLVTQHNSAGVIVTHDLDLVGEADHVIRLVDGRISEERVGA</sequence>
<keyword evidence="6" id="KW-1185">Reference proteome</keyword>
<organism evidence="5 6">
    <name type="scientific">Nocardia pulmonis</name>
    <dbReference type="NCBI Taxonomy" id="2951408"/>
    <lineage>
        <taxon>Bacteria</taxon>
        <taxon>Bacillati</taxon>
        <taxon>Actinomycetota</taxon>
        <taxon>Actinomycetes</taxon>
        <taxon>Mycobacteriales</taxon>
        <taxon>Nocardiaceae</taxon>
        <taxon>Nocardia</taxon>
    </lineage>
</organism>
<accession>A0A9X2E7W1</accession>
<dbReference type="EMBL" id="JAMRXG010000002">
    <property type="protein sequence ID" value="MCM6773128.1"/>
    <property type="molecule type" value="Genomic_DNA"/>
</dbReference>
<dbReference type="Proteomes" id="UP001139157">
    <property type="component" value="Unassembled WGS sequence"/>
</dbReference>
<dbReference type="InterPro" id="IPR027417">
    <property type="entry name" value="P-loop_NTPase"/>
</dbReference>
<reference evidence="5" key="1">
    <citation type="submission" date="2022-06" db="EMBL/GenBank/DDBJ databases">
        <title>Novel species in genus nocardia.</title>
        <authorList>
            <person name="Li F."/>
        </authorList>
    </citation>
    <scope>NUCLEOTIDE SEQUENCE</scope>
    <source>
        <strain evidence="5">CDC141</strain>
    </source>
</reference>
<dbReference type="PANTHER" id="PTHR24220">
    <property type="entry name" value="IMPORT ATP-BINDING PROTEIN"/>
    <property type="match status" value="1"/>
</dbReference>
<dbReference type="RefSeq" id="WP_251910109.1">
    <property type="nucleotide sequence ID" value="NZ_JAMRXG010000002.1"/>
</dbReference>
<dbReference type="InterPro" id="IPR003439">
    <property type="entry name" value="ABC_transporter-like_ATP-bd"/>
</dbReference>
<dbReference type="PANTHER" id="PTHR24220:SF86">
    <property type="entry name" value="ABC TRANSPORTER ABCH.1"/>
    <property type="match status" value="1"/>
</dbReference>
<feature type="domain" description="ABC transporter" evidence="4">
    <location>
        <begin position="8"/>
        <end position="232"/>
    </location>
</feature>
<comment type="caution">
    <text evidence="5">The sequence shown here is derived from an EMBL/GenBank/DDBJ whole genome shotgun (WGS) entry which is preliminary data.</text>
</comment>
<dbReference type="GO" id="GO:0005524">
    <property type="term" value="F:ATP binding"/>
    <property type="evidence" value="ECO:0007669"/>
    <property type="project" value="UniProtKB-KW"/>
</dbReference>
<dbReference type="InterPro" id="IPR015854">
    <property type="entry name" value="ABC_transpr_LolD-like"/>
</dbReference>
<dbReference type="Gene3D" id="3.40.50.300">
    <property type="entry name" value="P-loop containing nucleotide triphosphate hydrolases"/>
    <property type="match status" value="1"/>
</dbReference>
<dbReference type="CDD" id="cd03255">
    <property type="entry name" value="ABC_MJ0796_LolCDE_FtsE"/>
    <property type="match status" value="1"/>
</dbReference>
<dbReference type="SUPFAM" id="SSF52540">
    <property type="entry name" value="P-loop containing nucleoside triphosphate hydrolases"/>
    <property type="match status" value="1"/>
</dbReference>
<evidence type="ECO:0000313" key="6">
    <source>
        <dbReference type="Proteomes" id="UP001139157"/>
    </source>
</evidence>
<keyword evidence="3 5" id="KW-0067">ATP-binding</keyword>
<evidence type="ECO:0000256" key="1">
    <source>
        <dbReference type="ARBA" id="ARBA00022448"/>
    </source>
</evidence>
<name>A0A9X2E7W1_9NOCA</name>
<keyword evidence="1" id="KW-0813">Transport</keyword>
<dbReference type="Pfam" id="PF00005">
    <property type="entry name" value="ABC_tran"/>
    <property type="match status" value="1"/>
</dbReference>
<dbReference type="PROSITE" id="PS50893">
    <property type="entry name" value="ABC_TRANSPORTER_2"/>
    <property type="match status" value="1"/>
</dbReference>
<evidence type="ECO:0000313" key="5">
    <source>
        <dbReference type="EMBL" id="MCM6773128.1"/>
    </source>
</evidence>